<accession>A0A8T0HR17</accession>
<proteinExistence type="predicted"/>
<name>A0A8T0HR17_CERPU</name>
<dbReference type="Proteomes" id="UP000822688">
    <property type="component" value="Chromosome V"/>
</dbReference>
<organism evidence="1 2">
    <name type="scientific">Ceratodon purpureus</name>
    <name type="common">Fire moss</name>
    <name type="synonym">Dicranum purpureum</name>
    <dbReference type="NCBI Taxonomy" id="3225"/>
    <lineage>
        <taxon>Eukaryota</taxon>
        <taxon>Viridiplantae</taxon>
        <taxon>Streptophyta</taxon>
        <taxon>Embryophyta</taxon>
        <taxon>Bryophyta</taxon>
        <taxon>Bryophytina</taxon>
        <taxon>Bryopsida</taxon>
        <taxon>Dicranidae</taxon>
        <taxon>Pseudoditrichales</taxon>
        <taxon>Ditrichaceae</taxon>
        <taxon>Ceratodon</taxon>
    </lineage>
</organism>
<comment type="caution">
    <text evidence="1">The sequence shown here is derived from an EMBL/GenBank/DDBJ whole genome shotgun (WGS) entry which is preliminary data.</text>
</comment>
<evidence type="ECO:0000313" key="2">
    <source>
        <dbReference type="Proteomes" id="UP000822688"/>
    </source>
</evidence>
<dbReference type="EMBL" id="CM026426">
    <property type="protein sequence ID" value="KAG0573219.1"/>
    <property type="molecule type" value="Genomic_DNA"/>
</dbReference>
<protein>
    <submittedName>
        <fullName evidence="1">Uncharacterized protein</fullName>
    </submittedName>
</protein>
<reference evidence="1" key="1">
    <citation type="submission" date="2020-06" db="EMBL/GenBank/DDBJ databases">
        <title>WGS assembly of Ceratodon purpureus strain R40.</title>
        <authorList>
            <person name="Carey S.B."/>
            <person name="Jenkins J."/>
            <person name="Shu S."/>
            <person name="Lovell J.T."/>
            <person name="Sreedasyam A."/>
            <person name="Maumus F."/>
            <person name="Tiley G.P."/>
            <person name="Fernandez-Pozo N."/>
            <person name="Barry K."/>
            <person name="Chen C."/>
            <person name="Wang M."/>
            <person name="Lipzen A."/>
            <person name="Daum C."/>
            <person name="Saski C.A."/>
            <person name="Payton A.C."/>
            <person name="Mcbreen J.C."/>
            <person name="Conrad R.E."/>
            <person name="Kollar L.M."/>
            <person name="Olsson S."/>
            <person name="Huttunen S."/>
            <person name="Landis J.B."/>
            <person name="Wickett N.J."/>
            <person name="Johnson M.G."/>
            <person name="Rensing S.A."/>
            <person name="Grimwood J."/>
            <person name="Schmutz J."/>
            <person name="Mcdaniel S.F."/>
        </authorList>
    </citation>
    <scope>NUCLEOTIDE SEQUENCE</scope>
    <source>
        <strain evidence="1">R40</strain>
    </source>
</reference>
<dbReference type="AlphaFoldDB" id="A0A8T0HR17"/>
<evidence type="ECO:0000313" key="1">
    <source>
        <dbReference type="EMBL" id="KAG0573219.1"/>
    </source>
</evidence>
<sequence length="73" mass="8385">MTLTSDVFPAFRRTMSDNSISCLKNRLRSQLRNESHIPIIFATPKLLLQIHRNSNTPQSAPRSILNTYVNPFN</sequence>
<gene>
    <name evidence="1" type="ORF">KC19_VG159100</name>
</gene>
<keyword evidence="2" id="KW-1185">Reference proteome</keyword>